<reference evidence="3" key="1">
    <citation type="journal article" date="2019" name="Int. J. Syst. Evol. Microbiol.">
        <title>The Global Catalogue of Microorganisms (GCM) 10K type strain sequencing project: providing services to taxonomists for standard genome sequencing and annotation.</title>
        <authorList>
            <consortium name="The Broad Institute Genomics Platform"/>
            <consortium name="The Broad Institute Genome Sequencing Center for Infectious Disease"/>
            <person name="Wu L."/>
            <person name="Ma J."/>
        </authorList>
    </citation>
    <scope>NUCLEOTIDE SEQUENCE [LARGE SCALE GENOMIC DNA]</scope>
    <source>
        <strain evidence="3">KCTC 52677</strain>
    </source>
</reference>
<keyword evidence="3" id="KW-1185">Reference proteome</keyword>
<organism evidence="2 3">
    <name type="scientific">Shinella pollutisoli</name>
    <dbReference type="NCBI Taxonomy" id="2250594"/>
    <lineage>
        <taxon>Bacteria</taxon>
        <taxon>Pseudomonadati</taxon>
        <taxon>Pseudomonadota</taxon>
        <taxon>Alphaproteobacteria</taxon>
        <taxon>Hyphomicrobiales</taxon>
        <taxon>Rhizobiaceae</taxon>
        <taxon>Shinella</taxon>
    </lineage>
</organism>
<dbReference type="PROSITE" id="PS50943">
    <property type="entry name" value="HTH_CROC1"/>
    <property type="match status" value="1"/>
</dbReference>
<evidence type="ECO:0000313" key="2">
    <source>
        <dbReference type="EMBL" id="MFC3074952.1"/>
    </source>
</evidence>
<accession>A0ABV7DJ14</accession>
<name>A0ABV7DJ14_9HYPH</name>
<evidence type="ECO:0000259" key="1">
    <source>
        <dbReference type="PROSITE" id="PS50943"/>
    </source>
</evidence>
<comment type="caution">
    <text evidence="2">The sequence shown here is derived from an EMBL/GenBank/DDBJ whole genome shotgun (WGS) entry which is preliminary data.</text>
</comment>
<proteinExistence type="predicted"/>
<dbReference type="SUPFAM" id="SSF47413">
    <property type="entry name" value="lambda repressor-like DNA-binding domains"/>
    <property type="match status" value="1"/>
</dbReference>
<dbReference type="EMBL" id="JBHRSP010000029">
    <property type="protein sequence ID" value="MFC3074952.1"/>
    <property type="molecule type" value="Genomic_DNA"/>
</dbReference>
<sequence length="80" mass="9311">MTHHPTESPIRAYRLSRRLTLKQFGELFPEPYDKTTIFRWERDGAPRDVRTILEIEKVTGIPRTALAPEMFDFSTMSAVS</sequence>
<dbReference type="RefSeq" id="WP_257315617.1">
    <property type="nucleotide sequence ID" value="NZ_JANFDG010000013.1"/>
</dbReference>
<dbReference type="InterPro" id="IPR001387">
    <property type="entry name" value="Cro/C1-type_HTH"/>
</dbReference>
<protein>
    <submittedName>
        <fullName evidence="2">Helix-turn-helix domain-containing protein</fullName>
    </submittedName>
</protein>
<dbReference type="Proteomes" id="UP001595377">
    <property type="component" value="Unassembled WGS sequence"/>
</dbReference>
<feature type="domain" description="HTH cro/C1-type" evidence="1">
    <location>
        <begin position="10"/>
        <end position="66"/>
    </location>
</feature>
<gene>
    <name evidence="2" type="ORF">ACFOHH_17715</name>
</gene>
<evidence type="ECO:0000313" key="3">
    <source>
        <dbReference type="Proteomes" id="UP001595377"/>
    </source>
</evidence>
<dbReference type="InterPro" id="IPR010982">
    <property type="entry name" value="Lambda_DNA-bd_dom_sf"/>
</dbReference>